<dbReference type="Pfam" id="PF03065">
    <property type="entry name" value="Glyco_hydro_57"/>
    <property type="match status" value="1"/>
</dbReference>
<dbReference type="EMBL" id="PXYV01000013">
    <property type="protein sequence ID" value="PSR22709.1"/>
    <property type="molecule type" value="Genomic_DNA"/>
</dbReference>
<name>A0A2T2WKD6_9FIRM</name>
<evidence type="ECO:0000256" key="2">
    <source>
        <dbReference type="ARBA" id="ARBA00023277"/>
    </source>
</evidence>
<gene>
    <name evidence="4" type="ORF">C7B45_05800</name>
</gene>
<dbReference type="SUPFAM" id="SSF88713">
    <property type="entry name" value="Glycoside hydrolase/deacetylase"/>
    <property type="match status" value="1"/>
</dbReference>
<keyword evidence="2" id="KW-0119">Carbohydrate metabolism</keyword>
<dbReference type="PANTHER" id="PTHR46017:SF2">
    <property type="entry name" value="MANNOSYLGLYCERATE HYDROLASE"/>
    <property type="match status" value="1"/>
</dbReference>
<sequence>MSEYLFAITYHPMYLLVDQDRGDPPILERQLPWGAPDADTYIARIERNLNALDQYPDLRLNYEFSGMELEALSVRRPDIIERFRNAIHRGQLEFVGGDYAQAHLHVLGSESGLRQCYEGAEVFRAILGKMPTVFFHQETGVHPQLPQILRALNVETAIAPAFPWHAQVIAGQFHFFSWPDGRYEQTYLLPQDQIICTWVALDGTEIPVYLQSQLRVTPADLMRSEQRGLMQAARLWIKCPDMEELRADEYRWMHDKGSFVTLSDGMADIMAGFPSESKTWSQIRLSSYWSYIEGMWDEALVQEITRAETLLVEAEALAAFGQARAGTALPFPHLWKQLLSTQHHDVMWVETTDLKRQAIQTLHEIQGTVRLWIESSVRGDEADGTRAQKVAWNPFPYKVPSLVSMENAIEQPEAGEIPALVKLLPLNWTGISFPANEPSANRSRSEFHQIRVDEAGTFDWVDESGKALLERSSGELHFTRPDGHRFRSRDVTRLDIHRCIPNGDYYRFGGEMDGITVVIELTHLSSKEGTVLIVDYHYTFVSDYIGVMWDDTTKFNVRWQTPKGSRVYHDIPFGVTEAYKDRPLHATSWVAVTQPSGVGVQCIHFGHPKYLYRSTGDLESVLAWGSRTFTNRMAVRFMDANQFDLGLNGTFHDRFIWVPVVQSSWSALMRTGQGLRLVDHVVGLRHESELQQIQPYHSLELCDDLVCTFAGREKNGSTVFRVVNCGSHSVATPFIDDTEYRVKLTDLSGQLRSELRPWEIGQIVFL</sequence>
<organism evidence="4 5">
    <name type="scientific">Sulfobacillus acidophilus</name>
    <dbReference type="NCBI Taxonomy" id="53633"/>
    <lineage>
        <taxon>Bacteria</taxon>
        <taxon>Bacillati</taxon>
        <taxon>Bacillota</taxon>
        <taxon>Clostridia</taxon>
        <taxon>Eubacteriales</taxon>
        <taxon>Clostridiales Family XVII. Incertae Sedis</taxon>
        <taxon>Sulfobacillus</taxon>
    </lineage>
</organism>
<dbReference type="PANTHER" id="PTHR46017">
    <property type="entry name" value="ALPHA-MANNOSIDASE 2C1"/>
    <property type="match status" value="1"/>
</dbReference>
<protein>
    <recommendedName>
        <fullName evidence="3">Glycoside hydrolase family 57 N-terminal domain-containing protein</fullName>
    </recommendedName>
</protein>
<dbReference type="InterPro" id="IPR011330">
    <property type="entry name" value="Glyco_hydro/deAcase_b/a-brl"/>
</dbReference>
<dbReference type="AlphaFoldDB" id="A0A2T2WKD6"/>
<dbReference type="InterPro" id="IPR004300">
    <property type="entry name" value="Glyco_hydro_57_N"/>
</dbReference>
<comment type="similarity">
    <text evidence="1">Belongs to the glycosyl hydrolase 57 family.</text>
</comment>
<dbReference type="GO" id="GO:0004559">
    <property type="term" value="F:alpha-mannosidase activity"/>
    <property type="evidence" value="ECO:0007669"/>
    <property type="project" value="TreeGrafter"/>
</dbReference>
<evidence type="ECO:0000313" key="5">
    <source>
        <dbReference type="Proteomes" id="UP000241848"/>
    </source>
</evidence>
<dbReference type="Proteomes" id="UP000241848">
    <property type="component" value="Unassembled WGS sequence"/>
</dbReference>
<dbReference type="Gene3D" id="3.20.110.20">
    <property type="match status" value="1"/>
</dbReference>
<feature type="domain" description="Glycoside hydrolase family 57 N-terminal" evidence="3">
    <location>
        <begin position="39"/>
        <end position="158"/>
    </location>
</feature>
<proteinExistence type="inferred from homology"/>
<evidence type="ECO:0000313" key="4">
    <source>
        <dbReference type="EMBL" id="PSR22709.1"/>
    </source>
</evidence>
<dbReference type="GO" id="GO:0009313">
    <property type="term" value="P:oligosaccharide catabolic process"/>
    <property type="evidence" value="ECO:0007669"/>
    <property type="project" value="TreeGrafter"/>
</dbReference>
<accession>A0A2T2WKD6</accession>
<reference evidence="4 5" key="1">
    <citation type="journal article" date="2014" name="BMC Genomics">
        <title>Comparison of environmental and isolate Sulfobacillus genomes reveals diverse carbon, sulfur, nitrogen, and hydrogen metabolisms.</title>
        <authorList>
            <person name="Justice N.B."/>
            <person name="Norman A."/>
            <person name="Brown C.T."/>
            <person name="Singh A."/>
            <person name="Thomas B.C."/>
            <person name="Banfield J.F."/>
        </authorList>
    </citation>
    <scope>NUCLEOTIDE SEQUENCE [LARGE SCALE GENOMIC DNA]</scope>
    <source>
        <strain evidence="4">AMDSBA3</strain>
    </source>
</reference>
<evidence type="ECO:0000256" key="1">
    <source>
        <dbReference type="ARBA" id="ARBA00006821"/>
    </source>
</evidence>
<comment type="caution">
    <text evidence="4">The sequence shown here is derived from an EMBL/GenBank/DDBJ whole genome shotgun (WGS) entry which is preliminary data.</text>
</comment>
<evidence type="ECO:0000259" key="3">
    <source>
        <dbReference type="Pfam" id="PF03065"/>
    </source>
</evidence>